<sequence length="277" mass="30304">MALKVAEGSPSNTHVFPPLVGCKAPVEDVLPQLASPAGLRGLGKLLHAKNVLTVGDLSLLGVRELQALPIRAPKLHTLCGVLTSFQQQRKGGDAMEFYPQNGPHEDQGEIDIHVTSMLLLILVLCITWFEWSLVLLVTINETINCLRGVNAILKIPKDAMRPSLCCHTSSLMCSCMDSDLRTSCLRTIILKSDVRKSWRRILNSSCTFESLIKTKTFAQMENRGGKGVTQQAAHSYPDSAVHGNFEFLNSIQNGTKADVLGFSGEITHRLVTVKMQG</sequence>
<accession>A0A8C4WQF0</accession>
<dbReference type="Proteomes" id="UP000694388">
    <property type="component" value="Unplaced"/>
</dbReference>
<reference evidence="1" key="1">
    <citation type="submission" date="2025-08" db="UniProtKB">
        <authorList>
            <consortium name="Ensembl"/>
        </authorList>
    </citation>
    <scope>IDENTIFICATION</scope>
</reference>
<dbReference type="GO" id="GO:0000723">
    <property type="term" value="P:telomere maintenance"/>
    <property type="evidence" value="ECO:0007669"/>
    <property type="project" value="TreeGrafter"/>
</dbReference>
<name>A0A8C4WQF0_EPTBU</name>
<organism evidence="1 2">
    <name type="scientific">Eptatretus burgeri</name>
    <name type="common">Inshore hagfish</name>
    <dbReference type="NCBI Taxonomy" id="7764"/>
    <lineage>
        <taxon>Eukaryota</taxon>
        <taxon>Metazoa</taxon>
        <taxon>Chordata</taxon>
        <taxon>Craniata</taxon>
        <taxon>Vertebrata</taxon>
        <taxon>Cyclostomata</taxon>
        <taxon>Myxini</taxon>
        <taxon>Myxiniformes</taxon>
        <taxon>Myxinidae</taxon>
        <taxon>Eptatretinae</taxon>
        <taxon>Eptatretus</taxon>
    </lineage>
</organism>
<proteinExistence type="predicted"/>
<evidence type="ECO:0000313" key="1">
    <source>
        <dbReference type="Ensembl" id="ENSEBUP00000008382.1"/>
    </source>
</evidence>
<dbReference type="PANTHER" id="PTHR22928:SF3">
    <property type="entry name" value="TELOMERE-ASSOCIATED PROTEIN RIF1"/>
    <property type="match status" value="1"/>
</dbReference>
<protein>
    <submittedName>
        <fullName evidence="1">Uncharacterized protein</fullName>
    </submittedName>
</protein>
<dbReference type="CDD" id="cd14267">
    <property type="entry name" value="Rif1_CTD_C-II_like"/>
    <property type="match status" value="1"/>
</dbReference>
<evidence type="ECO:0000313" key="2">
    <source>
        <dbReference type="Proteomes" id="UP000694388"/>
    </source>
</evidence>
<dbReference type="GO" id="GO:0005634">
    <property type="term" value="C:nucleus"/>
    <property type="evidence" value="ECO:0007669"/>
    <property type="project" value="TreeGrafter"/>
</dbReference>
<dbReference type="GO" id="GO:0140445">
    <property type="term" value="C:chromosome, telomeric repeat region"/>
    <property type="evidence" value="ECO:0007669"/>
    <property type="project" value="TreeGrafter"/>
</dbReference>
<keyword evidence="2" id="KW-1185">Reference proteome</keyword>
<reference evidence="1" key="2">
    <citation type="submission" date="2025-09" db="UniProtKB">
        <authorList>
            <consortium name="Ensembl"/>
        </authorList>
    </citation>
    <scope>IDENTIFICATION</scope>
</reference>
<dbReference type="Ensembl" id="ENSEBUT00000008884.1">
    <property type="protein sequence ID" value="ENSEBUP00000008382.1"/>
    <property type="gene ID" value="ENSEBUG00000005424.1"/>
</dbReference>
<dbReference type="PANTHER" id="PTHR22928">
    <property type="entry name" value="TELOMERE-ASSOCIATED PROTEIN RIF1"/>
    <property type="match status" value="1"/>
</dbReference>
<dbReference type="AlphaFoldDB" id="A0A8C4WQF0"/>